<feature type="region of interest" description="Disordered" evidence="5">
    <location>
        <begin position="264"/>
        <end position="285"/>
    </location>
</feature>
<evidence type="ECO:0000256" key="2">
    <source>
        <dbReference type="ARBA" id="ARBA00012332"/>
    </source>
</evidence>
<dbReference type="PROSITE" id="PS50215">
    <property type="entry name" value="ADAM_MEPRO"/>
    <property type="match status" value="1"/>
</dbReference>
<dbReference type="GeneID" id="108679974"/>
<dbReference type="GO" id="GO:0046872">
    <property type="term" value="F:metal ion binding"/>
    <property type="evidence" value="ECO:0007669"/>
    <property type="project" value="UniProtKB-KW"/>
</dbReference>
<protein>
    <recommendedName>
        <fullName evidence="2">ADAM10 endopeptidase</fullName>
        <ecNumber evidence="2">3.4.24.81</ecNumber>
    </recommendedName>
</protein>
<evidence type="ECO:0000313" key="9">
    <source>
        <dbReference type="Proteomes" id="UP000694843"/>
    </source>
</evidence>
<feature type="chain" id="PRO_5034521835" description="ADAM10 endopeptidase" evidence="6">
    <location>
        <begin position="24"/>
        <end position="789"/>
    </location>
</feature>
<accession>A0A8B7PDJ1</accession>
<feature type="domain" description="Peptidase M12B" evidence="8">
    <location>
        <begin position="286"/>
        <end position="529"/>
    </location>
</feature>
<dbReference type="GO" id="GO:0004222">
    <property type="term" value="F:metalloendopeptidase activity"/>
    <property type="evidence" value="ECO:0007669"/>
    <property type="project" value="InterPro"/>
</dbReference>
<dbReference type="Pfam" id="PF21299">
    <property type="entry name" value="ADAM10_Cys-rich"/>
    <property type="match status" value="1"/>
</dbReference>
<reference evidence="10" key="1">
    <citation type="submission" date="2025-08" db="UniProtKB">
        <authorList>
            <consortium name="RefSeq"/>
        </authorList>
    </citation>
    <scope>IDENTIFICATION</scope>
    <source>
        <tissue evidence="10">Whole organism</tissue>
    </source>
</reference>
<dbReference type="Gene3D" id="3.40.390.10">
    <property type="entry name" value="Collagenase (Catalytic Domain)"/>
    <property type="match status" value="1"/>
</dbReference>
<dbReference type="Gene3D" id="4.10.70.10">
    <property type="entry name" value="Disintegrin domain"/>
    <property type="match status" value="1"/>
</dbReference>
<dbReference type="SMART" id="SM00050">
    <property type="entry name" value="DISIN"/>
    <property type="match status" value="1"/>
</dbReference>
<dbReference type="CTD" id="34772"/>
<comment type="caution">
    <text evidence="4">Lacks conserved residue(s) required for the propagation of feature annotation.</text>
</comment>
<evidence type="ECO:0000313" key="10">
    <source>
        <dbReference type="RefSeq" id="XP_018024209.1"/>
    </source>
</evidence>
<dbReference type="InterPro" id="IPR051489">
    <property type="entry name" value="ADAM_Metalloproteinase"/>
</dbReference>
<keyword evidence="10" id="KW-0378">Hydrolase</keyword>
<keyword evidence="9" id="KW-1185">Reference proteome</keyword>
<feature type="binding site" evidence="4">
    <location>
        <position position="485"/>
    </location>
    <ligand>
        <name>Zn(2+)</name>
        <dbReference type="ChEBI" id="CHEBI:29105"/>
        <note>catalytic</note>
    </ligand>
</feature>
<dbReference type="OMA" id="MAVFIRC"/>
<name>A0A8B7PDJ1_HYAAZ</name>
<keyword evidence="4" id="KW-0862">Zinc</keyword>
<keyword evidence="4" id="KW-0479">Metal-binding</keyword>
<dbReference type="InterPro" id="IPR001762">
    <property type="entry name" value="Disintegrin_dom"/>
</dbReference>
<evidence type="ECO:0000259" key="8">
    <source>
        <dbReference type="PROSITE" id="PS50215"/>
    </source>
</evidence>
<comment type="catalytic activity">
    <reaction evidence="1">
        <text>Endopeptidase of broad specificity.</text>
        <dbReference type="EC" id="3.4.24.81"/>
    </reaction>
</comment>
<dbReference type="InterPro" id="IPR036436">
    <property type="entry name" value="Disintegrin_dom_sf"/>
</dbReference>
<dbReference type="PROSITE" id="PS50214">
    <property type="entry name" value="DISINTEGRIN_2"/>
    <property type="match status" value="1"/>
</dbReference>
<evidence type="ECO:0000256" key="5">
    <source>
        <dbReference type="SAM" id="MobiDB-lite"/>
    </source>
</evidence>
<evidence type="ECO:0000256" key="3">
    <source>
        <dbReference type="ARBA" id="ARBA00022685"/>
    </source>
</evidence>
<feature type="region of interest" description="Disordered" evidence="5">
    <location>
        <begin position="204"/>
        <end position="229"/>
    </location>
</feature>
<evidence type="ECO:0000259" key="7">
    <source>
        <dbReference type="PROSITE" id="PS50214"/>
    </source>
</evidence>
<feature type="active site" evidence="4">
    <location>
        <position position="476"/>
    </location>
</feature>
<keyword evidence="6" id="KW-0732">Signal</keyword>
<evidence type="ECO:0000256" key="4">
    <source>
        <dbReference type="PROSITE-ProRule" id="PRU00276"/>
    </source>
</evidence>
<feature type="signal peptide" evidence="6">
    <location>
        <begin position="1"/>
        <end position="23"/>
    </location>
</feature>
<feature type="binding site" evidence="4">
    <location>
        <position position="479"/>
    </location>
    <ligand>
        <name>Zn(2+)</name>
        <dbReference type="ChEBI" id="CHEBI:29105"/>
        <note>catalytic</note>
    </ligand>
</feature>
<keyword evidence="10" id="KW-0482">Metalloprotease</keyword>
<dbReference type="KEGG" id="hazt:108679974"/>
<dbReference type="Pfam" id="PF13574">
    <property type="entry name" value="Reprolysin_2"/>
    <property type="match status" value="1"/>
</dbReference>
<feature type="domain" description="Disintegrin" evidence="7">
    <location>
        <begin position="546"/>
        <end position="649"/>
    </location>
</feature>
<gene>
    <name evidence="10" type="primary">LOC108679974</name>
</gene>
<dbReference type="GO" id="GO:0007219">
    <property type="term" value="P:Notch signaling pathway"/>
    <property type="evidence" value="ECO:0007669"/>
    <property type="project" value="TreeGrafter"/>
</dbReference>
<dbReference type="RefSeq" id="XP_018024209.1">
    <property type="nucleotide sequence ID" value="XM_018168720.2"/>
</dbReference>
<dbReference type="InterPro" id="IPR024079">
    <property type="entry name" value="MetalloPept_cat_dom_sf"/>
</dbReference>
<dbReference type="GO" id="GO:0006509">
    <property type="term" value="P:membrane protein ectodomain proteolysis"/>
    <property type="evidence" value="ECO:0007669"/>
    <property type="project" value="TreeGrafter"/>
</dbReference>
<dbReference type="AlphaFoldDB" id="A0A8B7PDJ1"/>
<evidence type="ECO:0000256" key="1">
    <source>
        <dbReference type="ARBA" id="ARBA00001809"/>
    </source>
</evidence>
<dbReference type="PANTHER" id="PTHR45702:SF2">
    <property type="entry name" value="KUZBANIAN, ISOFORM A"/>
    <property type="match status" value="1"/>
</dbReference>
<dbReference type="GO" id="GO:0005886">
    <property type="term" value="C:plasma membrane"/>
    <property type="evidence" value="ECO:0007669"/>
    <property type="project" value="TreeGrafter"/>
</dbReference>
<evidence type="ECO:0000256" key="6">
    <source>
        <dbReference type="SAM" id="SignalP"/>
    </source>
</evidence>
<proteinExistence type="predicted"/>
<dbReference type="PANTHER" id="PTHR45702">
    <property type="entry name" value="ADAM10/ADAM17 METALLOPEPTIDASE FAMILY MEMBER"/>
    <property type="match status" value="1"/>
</dbReference>
<keyword evidence="3" id="KW-0165">Cleavage on pair of basic residues</keyword>
<dbReference type="EC" id="3.4.24.81" evidence="2"/>
<dbReference type="Pfam" id="PF00200">
    <property type="entry name" value="Disintegrin"/>
    <property type="match status" value="1"/>
</dbReference>
<feature type="compositionally biased region" description="Low complexity" evidence="5">
    <location>
        <begin position="211"/>
        <end position="227"/>
    </location>
</feature>
<feature type="binding site" evidence="4">
    <location>
        <position position="475"/>
    </location>
    <ligand>
        <name>Zn(2+)</name>
        <dbReference type="ChEBI" id="CHEBI:29105"/>
        <note>catalytic</note>
    </ligand>
</feature>
<sequence>MGLWIYVVVNLLVIICPQIEVGGAGVPLSEYVSHYNALSYDPESVHTQHTRHVRDTSTPHKHAQPVEIAFHSHGRRFHLRLRRDDETFSPHVDVEQPNHVPEPLHTNHLYHGTLADEASARVWGSVIDGVFEGVIDSPSQGKYYVERAHKYFQTPPRDAGGSFHSVIYHDDAVSDPYAQRRTGHKSGCGVTDDVAEWMRNVQESAVENEDSSSSSSSPGPQRSDSSGKALEFEEFVSPAGDPSLYRKRRHLYDELHKEYHNKYSEAANARSKRSLNSGGVGEDNQGTCTLSIQTDPLLWRYIYQQEKNDSIKTRDEITAMVSQHIKAVNHIYGDVVFHGKYKHKGIRFEVQRIKIDDDSTCRRYGSNSGSDVNKFCKVNVDVSNFLNLHSQMNHDDFCLSYVFTFRDFTGGTLGLAWVASPSGASGGICEKYKTYTENLAGRRNTEQRSLNTGIITFLNYNSRVPPKVSQLTLAHEIGHNFGSPHDFPSSCKPGGHQGNFIMFSSATSGDRPNNDKFSSCSVRNISQVLDAIAENRRKNCFKATNGTFCGNKIVEEGEECDCGYDKEDCNESCCYPRLVTEYDRNNNASARMCSRRANTQCSPSQGPCCDMETCTFESNIECHSETDCTMSAYCNGRMASCPVARWQRNNKPCNEDTKVCKDGECSGSICLAYNMSECFLTSDVVQDKKKLCEIACQVGNSPGSCKSTSELNRIFPNPVFMRPGAPCNNFQGYCDVFQKCRAVDAEGPLARLKNLLFNEATLNTVAEWITVSPMPDGSEAGLRRQRGRQ</sequence>
<dbReference type="InterPro" id="IPR001590">
    <property type="entry name" value="Peptidase_M12B"/>
</dbReference>
<dbReference type="InterPro" id="IPR049038">
    <property type="entry name" value="ADAM10_Cys-rich"/>
</dbReference>
<organism evidence="9 10">
    <name type="scientific">Hyalella azteca</name>
    <name type="common">Amphipod</name>
    <dbReference type="NCBI Taxonomy" id="294128"/>
    <lineage>
        <taxon>Eukaryota</taxon>
        <taxon>Metazoa</taxon>
        <taxon>Ecdysozoa</taxon>
        <taxon>Arthropoda</taxon>
        <taxon>Crustacea</taxon>
        <taxon>Multicrustacea</taxon>
        <taxon>Malacostraca</taxon>
        <taxon>Eumalacostraca</taxon>
        <taxon>Peracarida</taxon>
        <taxon>Amphipoda</taxon>
        <taxon>Senticaudata</taxon>
        <taxon>Talitrida</taxon>
        <taxon>Talitroidea</taxon>
        <taxon>Hyalellidae</taxon>
        <taxon>Hyalella</taxon>
    </lineage>
</organism>
<dbReference type="SUPFAM" id="SSF57552">
    <property type="entry name" value="Blood coagulation inhibitor (disintegrin)"/>
    <property type="match status" value="1"/>
</dbReference>
<keyword evidence="10" id="KW-0645">Protease</keyword>
<dbReference type="OrthoDB" id="2149267at2759"/>
<dbReference type="Proteomes" id="UP000694843">
    <property type="component" value="Unplaced"/>
</dbReference>
<dbReference type="SUPFAM" id="SSF55486">
    <property type="entry name" value="Metalloproteases ('zincins'), catalytic domain"/>
    <property type="match status" value="1"/>
</dbReference>